<dbReference type="RefSeq" id="WP_169297169.1">
    <property type="nucleotide sequence ID" value="NZ_JABBNI010000014.1"/>
</dbReference>
<organism evidence="2 3">
    <name type="scientific">Clostridium muellerianum</name>
    <dbReference type="NCBI Taxonomy" id="2716538"/>
    <lineage>
        <taxon>Bacteria</taxon>
        <taxon>Bacillati</taxon>
        <taxon>Bacillota</taxon>
        <taxon>Clostridia</taxon>
        <taxon>Eubacteriales</taxon>
        <taxon>Clostridiaceae</taxon>
        <taxon>Clostridium</taxon>
    </lineage>
</organism>
<gene>
    <name evidence="2" type="ORF">HBE96_07635</name>
</gene>
<dbReference type="Pfam" id="PF13474">
    <property type="entry name" value="SnoaL_3"/>
    <property type="match status" value="1"/>
</dbReference>
<accession>A0A7Y0HM25</accession>
<dbReference type="EMBL" id="JABBNI010000014">
    <property type="protein sequence ID" value="NMM62564.1"/>
    <property type="molecule type" value="Genomic_DNA"/>
</dbReference>
<dbReference type="Proteomes" id="UP000537131">
    <property type="component" value="Unassembled WGS sequence"/>
</dbReference>
<protein>
    <submittedName>
        <fullName evidence="2">Nuclear transport factor 2 family protein</fullName>
    </submittedName>
</protein>
<dbReference type="InterPro" id="IPR037401">
    <property type="entry name" value="SnoaL-like"/>
</dbReference>
<evidence type="ECO:0000259" key="1">
    <source>
        <dbReference type="Pfam" id="PF13474"/>
    </source>
</evidence>
<keyword evidence="3" id="KW-1185">Reference proteome</keyword>
<name>A0A7Y0HM25_9CLOT</name>
<evidence type="ECO:0000313" key="2">
    <source>
        <dbReference type="EMBL" id="NMM62564.1"/>
    </source>
</evidence>
<comment type="caution">
    <text evidence="2">The sequence shown here is derived from an EMBL/GenBank/DDBJ whole genome shotgun (WGS) entry which is preliminary data.</text>
</comment>
<feature type="domain" description="SnoaL-like" evidence="1">
    <location>
        <begin position="44"/>
        <end position="130"/>
    </location>
</feature>
<dbReference type="SUPFAM" id="SSF54427">
    <property type="entry name" value="NTF2-like"/>
    <property type="match status" value="1"/>
</dbReference>
<dbReference type="InterPro" id="IPR032710">
    <property type="entry name" value="NTF2-like_dom_sf"/>
</dbReference>
<evidence type="ECO:0000313" key="3">
    <source>
        <dbReference type="Proteomes" id="UP000537131"/>
    </source>
</evidence>
<sequence>MDNFGVQYSNKPPRITFEKYNTLQKHNKEISEIKEVLCRLQAGYTKRDIEKIDDFVKELFIMKDDTCIIGTGTGELFLGIDQVKTLIKNDWEYWGDVNLDLENVHIDYKNEVAWVATTGTIRYTFEDTQEKYDNYLNFIKNKIENPEFTPKQKITFINWVLALTYHQRLEKKREYLWSLRLSGVLLKYDNKWKFSHIQFSMPKANFPDERFENSKEYLESYNKQNEIVDKYLDNQIDIEVKSLMISLEKELVGQKDISRELVNKYFVTENIPYIIGPDNQWCIGIDQIKEFFSVNNNSILSLDLEHAIASNQSGITWFTACGILKQNLTEDELSARVLGEIESLFQSDLTSKEKLFAIHRSVAYVLKESATGQDYTCPIRLTAVISKYMERLVFQQIHFSFPFYWIFEGKMDSF</sequence>
<dbReference type="Gene3D" id="3.10.450.50">
    <property type="match status" value="1"/>
</dbReference>
<proteinExistence type="predicted"/>
<dbReference type="AlphaFoldDB" id="A0A7Y0HM25"/>
<reference evidence="2 3" key="2">
    <citation type="submission" date="2020-06" db="EMBL/GenBank/DDBJ databases">
        <title>Complete Genome Sequence of Clostridium muelleri sp. nov. P21T, an Acid-Alcohol Producing Acetogen Isolated from Old Hay.</title>
        <authorList>
            <person name="Duncan K.E."/>
            <person name="Tanner R.S."/>
        </authorList>
    </citation>
    <scope>NUCLEOTIDE SEQUENCE [LARGE SCALE GENOMIC DNA]</scope>
    <source>
        <strain evidence="2 3">P21</strain>
    </source>
</reference>
<reference evidence="2 3" key="1">
    <citation type="submission" date="2020-04" db="EMBL/GenBank/DDBJ databases">
        <authorList>
            <person name="Doyle D.A."/>
        </authorList>
    </citation>
    <scope>NUCLEOTIDE SEQUENCE [LARGE SCALE GENOMIC DNA]</scope>
    <source>
        <strain evidence="2 3">P21</strain>
    </source>
</reference>